<feature type="non-terminal residue" evidence="1">
    <location>
        <position position="1"/>
    </location>
</feature>
<evidence type="ECO:0000313" key="1">
    <source>
        <dbReference type="EMBL" id="CAG7830746.1"/>
    </source>
</evidence>
<comment type="caution">
    <text evidence="1">The sequence shown here is derived from an EMBL/GenBank/DDBJ whole genome shotgun (WGS) entry which is preliminary data.</text>
</comment>
<organism evidence="1 2">
    <name type="scientific">Allacma fusca</name>
    <dbReference type="NCBI Taxonomy" id="39272"/>
    <lineage>
        <taxon>Eukaryota</taxon>
        <taxon>Metazoa</taxon>
        <taxon>Ecdysozoa</taxon>
        <taxon>Arthropoda</taxon>
        <taxon>Hexapoda</taxon>
        <taxon>Collembola</taxon>
        <taxon>Symphypleona</taxon>
        <taxon>Sminthuridae</taxon>
        <taxon>Allacma</taxon>
    </lineage>
</organism>
<gene>
    <name evidence="1" type="ORF">AFUS01_LOCUS40531</name>
</gene>
<protein>
    <submittedName>
        <fullName evidence="1">Uncharacterized protein</fullName>
    </submittedName>
</protein>
<accession>A0A8J2Q2C7</accession>
<dbReference type="Proteomes" id="UP000708208">
    <property type="component" value="Unassembled WGS sequence"/>
</dbReference>
<dbReference type="AlphaFoldDB" id="A0A8J2Q2C7"/>
<sequence>MSRYFSFIFFEQQDAPGVYFRGLSHAIGRSYDHA</sequence>
<keyword evidence="2" id="KW-1185">Reference proteome</keyword>
<name>A0A8J2Q2C7_9HEXA</name>
<reference evidence="1" key="1">
    <citation type="submission" date="2021-06" db="EMBL/GenBank/DDBJ databases">
        <authorList>
            <person name="Hodson N. C."/>
            <person name="Mongue J. A."/>
            <person name="Jaron S. K."/>
        </authorList>
    </citation>
    <scope>NUCLEOTIDE SEQUENCE</scope>
</reference>
<evidence type="ECO:0000313" key="2">
    <source>
        <dbReference type="Proteomes" id="UP000708208"/>
    </source>
</evidence>
<dbReference type="EMBL" id="CAJVCH010557433">
    <property type="protein sequence ID" value="CAG7830746.1"/>
    <property type="molecule type" value="Genomic_DNA"/>
</dbReference>
<proteinExistence type="predicted"/>